<dbReference type="PANTHER" id="PTHR40422">
    <property type="entry name" value="TRANSLATION MACHINERY-ASSOCIATED PROTEIN 17"/>
    <property type="match status" value="1"/>
</dbReference>
<dbReference type="PANTHER" id="PTHR40422:SF1">
    <property type="entry name" value="TRANSLATION MACHINERY-ASSOCIATED PROTEIN 17"/>
    <property type="match status" value="1"/>
</dbReference>
<proteinExistence type="predicted"/>
<feature type="coiled-coil region" evidence="1">
    <location>
        <begin position="22"/>
        <end position="56"/>
    </location>
</feature>
<dbReference type="GeneID" id="81624372"/>
<accession>A0A9W9XE97</accession>
<evidence type="ECO:0000313" key="4">
    <source>
        <dbReference type="Proteomes" id="UP001148312"/>
    </source>
</evidence>
<dbReference type="AlphaFoldDB" id="A0A9W9XE97"/>
<name>A0A9W9XE97_9EURO</name>
<dbReference type="RefSeq" id="XP_056791664.1">
    <property type="nucleotide sequence ID" value="XM_056934123.1"/>
</dbReference>
<keyword evidence="1" id="KW-0175">Coiled coil</keyword>
<organism evidence="3 4">
    <name type="scientific">Penicillium diatomitis</name>
    <dbReference type="NCBI Taxonomy" id="2819901"/>
    <lineage>
        <taxon>Eukaryota</taxon>
        <taxon>Fungi</taxon>
        <taxon>Dikarya</taxon>
        <taxon>Ascomycota</taxon>
        <taxon>Pezizomycotina</taxon>
        <taxon>Eurotiomycetes</taxon>
        <taxon>Eurotiomycetidae</taxon>
        <taxon>Eurotiales</taxon>
        <taxon>Aspergillaceae</taxon>
        <taxon>Penicillium</taxon>
    </lineage>
</organism>
<dbReference type="GO" id="GO:0070682">
    <property type="term" value="P:proteasome regulatory particle assembly"/>
    <property type="evidence" value="ECO:0007669"/>
    <property type="project" value="InterPro"/>
</dbReference>
<feature type="region of interest" description="Disordered" evidence="2">
    <location>
        <begin position="92"/>
        <end position="142"/>
    </location>
</feature>
<reference evidence="3" key="2">
    <citation type="journal article" date="2023" name="IMA Fungus">
        <title>Comparative genomic study of the Penicillium genus elucidates a diverse pangenome and 15 lateral gene transfer events.</title>
        <authorList>
            <person name="Petersen C."/>
            <person name="Sorensen T."/>
            <person name="Nielsen M.R."/>
            <person name="Sondergaard T.E."/>
            <person name="Sorensen J.L."/>
            <person name="Fitzpatrick D.A."/>
            <person name="Frisvad J.C."/>
            <person name="Nielsen K.L."/>
        </authorList>
    </citation>
    <scope>NUCLEOTIDE SEQUENCE</scope>
    <source>
        <strain evidence="3">IBT 30728</strain>
    </source>
</reference>
<dbReference type="GO" id="GO:0030674">
    <property type="term" value="F:protein-macromolecule adaptor activity"/>
    <property type="evidence" value="ECO:0007669"/>
    <property type="project" value="TreeGrafter"/>
</dbReference>
<dbReference type="InterPro" id="IPR038966">
    <property type="entry name" value="TMA17"/>
</dbReference>
<feature type="compositionally biased region" description="Basic and acidic residues" evidence="2">
    <location>
        <begin position="92"/>
        <end position="101"/>
    </location>
</feature>
<evidence type="ECO:0000313" key="3">
    <source>
        <dbReference type="EMBL" id="KAJ5489631.1"/>
    </source>
</evidence>
<reference evidence="3" key="1">
    <citation type="submission" date="2022-12" db="EMBL/GenBank/DDBJ databases">
        <authorList>
            <person name="Petersen C."/>
        </authorList>
    </citation>
    <scope>NUCLEOTIDE SEQUENCE</scope>
    <source>
        <strain evidence="3">IBT 30728</strain>
    </source>
</reference>
<dbReference type="Proteomes" id="UP001148312">
    <property type="component" value="Unassembled WGS sequence"/>
</dbReference>
<comment type="caution">
    <text evidence="3">The sequence shown here is derived from an EMBL/GenBank/DDBJ whole genome shotgun (WGS) entry which is preliminary data.</text>
</comment>
<gene>
    <name evidence="3" type="ORF">N7539_004521</name>
</gene>
<dbReference type="EMBL" id="JAPWDQ010000004">
    <property type="protein sequence ID" value="KAJ5489631.1"/>
    <property type="molecule type" value="Genomic_DNA"/>
</dbReference>
<sequence>MSTSDRPISPTVFAEAIKELPLESLHAEAVKLTNDIAKLLESNAALEAEKAVETEDGIKFLDDVIVENEGVVKWKEERIELLKREVEDRGQIWIDPKKAGQEDGDEEQPSVVNGTRHGGDEAGAGGNVQQRQAPDGDEGVYL</sequence>
<evidence type="ECO:0000256" key="1">
    <source>
        <dbReference type="SAM" id="Coils"/>
    </source>
</evidence>
<keyword evidence="4" id="KW-1185">Reference proteome</keyword>
<protein>
    <submittedName>
        <fullName evidence="3">Uncharacterized protein</fullName>
    </submittedName>
</protein>
<evidence type="ECO:0000256" key="2">
    <source>
        <dbReference type="SAM" id="MobiDB-lite"/>
    </source>
</evidence>